<evidence type="ECO:0008006" key="4">
    <source>
        <dbReference type="Google" id="ProtNLM"/>
    </source>
</evidence>
<dbReference type="HOGENOM" id="CLU_2437303_0_0_5"/>
<name>V6F5K2_MAGGM</name>
<evidence type="ECO:0000256" key="1">
    <source>
        <dbReference type="SAM" id="MobiDB-lite"/>
    </source>
</evidence>
<accession>V6F5K2</accession>
<gene>
    <name evidence="2" type="ordered locus">MGMSRv2__2386</name>
</gene>
<dbReference type="Proteomes" id="UP000018922">
    <property type="component" value="Chromosome I"/>
</dbReference>
<feature type="compositionally biased region" description="Basic and acidic residues" evidence="1">
    <location>
        <begin position="7"/>
        <end position="27"/>
    </location>
</feature>
<dbReference type="AlphaFoldDB" id="V6F5K2"/>
<proteinExistence type="predicted"/>
<evidence type="ECO:0000313" key="2">
    <source>
        <dbReference type="EMBL" id="CDK99601.1"/>
    </source>
</evidence>
<feature type="region of interest" description="Disordered" evidence="1">
    <location>
        <begin position="1"/>
        <end position="36"/>
    </location>
</feature>
<dbReference type="EMBL" id="HG794546">
    <property type="protein sequence ID" value="CDK99601.1"/>
    <property type="molecule type" value="Genomic_DNA"/>
</dbReference>
<organism evidence="2 3">
    <name type="scientific">Magnetospirillum gryphiswaldense (strain DSM 6361 / JCM 21280 / NBRC 15271 / MSR-1)</name>
    <dbReference type="NCBI Taxonomy" id="431944"/>
    <lineage>
        <taxon>Bacteria</taxon>
        <taxon>Pseudomonadati</taxon>
        <taxon>Pseudomonadota</taxon>
        <taxon>Alphaproteobacteria</taxon>
        <taxon>Rhodospirillales</taxon>
        <taxon>Rhodospirillaceae</taxon>
        <taxon>Magnetospirillum</taxon>
    </lineage>
</organism>
<protein>
    <recommendedName>
        <fullName evidence="4">Transposase</fullName>
    </recommendedName>
</protein>
<keyword evidence="3" id="KW-1185">Reference proteome</keyword>
<reference evidence="2 3" key="1">
    <citation type="journal article" date="2014" name="Genome Announc.">
        <title>Complete genome sequence of Magnetospirillum gryphiswaldense MSR-1.</title>
        <authorList>
            <person name="Wang X."/>
            <person name="Wang Q."/>
            <person name="Zhang W."/>
            <person name="Wang Y."/>
            <person name="Li L."/>
            <person name="Wen T."/>
            <person name="Zhang T."/>
            <person name="Zhang Y."/>
            <person name="Xu J."/>
            <person name="Hu J."/>
            <person name="Li S."/>
            <person name="Liu L."/>
            <person name="Liu J."/>
            <person name="Jiang W."/>
            <person name="Tian J."/>
            <person name="Li Y."/>
            <person name="Schuler D."/>
            <person name="Wang L."/>
            <person name="Li J."/>
        </authorList>
    </citation>
    <scope>NUCLEOTIDE SEQUENCE [LARGE SCALE GENOMIC DNA]</scope>
    <source>
        <strain evidence="3">DSM 6361 / JCM 21280 / NBRC 15271 / MSR-1</strain>
    </source>
</reference>
<dbReference type="KEGG" id="mgy:MGMSRv2__2386"/>
<evidence type="ECO:0000313" key="3">
    <source>
        <dbReference type="Proteomes" id="UP000018922"/>
    </source>
</evidence>
<sequence length="90" mass="9902">MSGVRLILKDHQWDRMAPHLPGKRSDPGRTSADNAHTKLGAPLYWGRSTCVHAPTPTGQGGRLTGRRQDGWIWHKGATADVPDKWRLPGG</sequence>
<dbReference type="STRING" id="1430440.MGMSRv2__2386"/>